<evidence type="ECO:0000313" key="2">
    <source>
        <dbReference type="EMBL" id="TOZ05609.1"/>
    </source>
</evidence>
<organism evidence="2 3">
    <name type="scientific">Levilactobacillus brevis</name>
    <name type="common">Lactobacillus brevis</name>
    <dbReference type="NCBI Taxonomy" id="1580"/>
    <lineage>
        <taxon>Bacteria</taxon>
        <taxon>Bacillati</taxon>
        <taxon>Bacillota</taxon>
        <taxon>Bacilli</taxon>
        <taxon>Lactobacillales</taxon>
        <taxon>Lactobacillaceae</taxon>
        <taxon>Levilactobacillus</taxon>
    </lineage>
</organism>
<sequence>MKRPLWQFVIRYGGIMVLLWLVEKYVLQFKLNSLIDVGVAVILFVALFPWEAGIGGLTWPVAKVHRLLVIGIGVLGAFLFLGMTLTNWEFFAENDVSHWDGKLVMYLALVGLGSLLTVASLIFNRYFSRHLWLSWLVVGLFLGAKVMPLHLNDYRQLLYPNSYQEMTRLAKLTNRDDDGEIVYVYQSSGARDHRFQSTFNRYLKQSGNSFASFDLANVKKRLSTSQYATFKRRIGVTTTPALMTVTINRRAAYVMTLNAIDQPTNFNRMRHYVNDANDVKRDRNVVVVQK</sequence>
<dbReference type="Proteomes" id="UP000785759">
    <property type="component" value="Unassembled WGS sequence"/>
</dbReference>
<evidence type="ECO:0000313" key="3">
    <source>
        <dbReference type="Proteomes" id="UP000785759"/>
    </source>
</evidence>
<dbReference type="RefSeq" id="WP_110139322.1">
    <property type="nucleotide sequence ID" value="NZ_CP021456.1"/>
</dbReference>
<protein>
    <submittedName>
        <fullName evidence="2">Uncharacterized protein</fullName>
    </submittedName>
</protein>
<keyword evidence="1" id="KW-0472">Membrane</keyword>
<dbReference type="AlphaFoldDB" id="A0AAJ5K5V7"/>
<keyword evidence="1" id="KW-1133">Transmembrane helix</keyword>
<gene>
    <name evidence="2" type="ORF">DIS17_02845</name>
</gene>
<feature type="transmembrane region" description="Helical" evidence="1">
    <location>
        <begin position="5"/>
        <end position="22"/>
    </location>
</feature>
<feature type="transmembrane region" description="Helical" evidence="1">
    <location>
        <begin position="64"/>
        <end position="83"/>
    </location>
</feature>
<accession>A0AAJ5K5V7</accession>
<keyword evidence="1" id="KW-0812">Transmembrane</keyword>
<reference evidence="2" key="1">
    <citation type="submission" date="2018-05" db="EMBL/GenBank/DDBJ databases">
        <title>Genome Comparison of Lactic Acid Bacteria Isolated from non-Wheat Sourdough.</title>
        <authorList>
            <person name="Rice T."/>
            <person name="Axel C."/>
            <person name="Lynch K.M."/>
            <person name="Benz C."/>
            <person name="Arendt E.K."/>
            <person name="Coffey A."/>
        </authorList>
    </citation>
    <scope>NUCLEOTIDE SEQUENCE</scope>
    <source>
        <strain evidence="2">TR055</strain>
    </source>
</reference>
<feature type="transmembrane region" description="Helical" evidence="1">
    <location>
        <begin position="103"/>
        <end position="124"/>
    </location>
</feature>
<name>A0AAJ5K5V7_LEVBR</name>
<comment type="caution">
    <text evidence="2">The sequence shown here is derived from an EMBL/GenBank/DDBJ whole genome shotgun (WGS) entry which is preliminary data.</text>
</comment>
<feature type="transmembrane region" description="Helical" evidence="1">
    <location>
        <begin position="34"/>
        <end position="52"/>
    </location>
</feature>
<dbReference type="EMBL" id="QFDK01000002">
    <property type="protein sequence ID" value="TOZ05609.1"/>
    <property type="molecule type" value="Genomic_DNA"/>
</dbReference>
<evidence type="ECO:0000256" key="1">
    <source>
        <dbReference type="SAM" id="Phobius"/>
    </source>
</evidence>
<feature type="transmembrane region" description="Helical" evidence="1">
    <location>
        <begin position="131"/>
        <end position="151"/>
    </location>
</feature>
<proteinExistence type="predicted"/>